<evidence type="ECO:0000313" key="2">
    <source>
        <dbReference type="EMBL" id="NJQ05761.1"/>
    </source>
</evidence>
<gene>
    <name evidence="2" type="ORF">HCN56_09275</name>
</gene>
<dbReference type="AlphaFoldDB" id="A0A7X6HYM4"/>
<accession>A0A7X6HYM4</accession>
<reference evidence="2 3" key="1">
    <citation type="submission" date="2020-03" db="EMBL/GenBank/DDBJ databases">
        <title>Draft genome of Streptomyces sp. ventii, isolated from the Axial Seamount in the Pacific Ocean, and resequencing of the two type strains Streptomyces lonarensis strain NCL 716 and Streptomyces bohaiensis strain 11A07.</title>
        <authorList>
            <person name="Loughran R.M."/>
            <person name="Pfannmuller K.M."/>
            <person name="Wasson B.J."/>
            <person name="Deadmond M.C."/>
            <person name="Paddock B.E."/>
            <person name="Koyack M.J."/>
            <person name="Gallegos D.A."/>
            <person name="Mitchell E.A."/>
            <person name="Ushijima B."/>
            <person name="Saw J.H."/>
            <person name="Mcphail K.L."/>
            <person name="Videau P."/>
        </authorList>
    </citation>
    <scope>NUCLEOTIDE SEQUENCE [LARGE SCALE GENOMIC DNA]</scope>
    <source>
        <strain evidence="2 3">NCL716</strain>
    </source>
</reference>
<dbReference type="EMBL" id="JAAVJD010000049">
    <property type="protein sequence ID" value="NJQ05761.1"/>
    <property type="molecule type" value="Genomic_DNA"/>
</dbReference>
<evidence type="ECO:0000259" key="1">
    <source>
        <dbReference type="Pfam" id="PF12647"/>
    </source>
</evidence>
<dbReference type="InterPro" id="IPR024439">
    <property type="entry name" value="RNHCP"/>
</dbReference>
<evidence type="ECO:0000313" key="3">
    <source>
        <dbReference type="Proteomes" id="UP000578686"/>
    </source>
</evidence>
<sequence>MDRRAAQNQGFTCENCSRPVTPLRNGSYRNHCPHCLWSKHVDEHPGDRASECRGLMRPERVDQPRGKGLAVVHRCTSCGFTRPNRIADDYGQGDSIDAVSALMARQTRHLR</sequence>
<proteinExistence type="predicted"/>
<protein>
    <submittedName>
        <fullName evidence="2">RNHCP domain-containing protein</fullName>
    </submittedName>
</protein>
<keyword evidence="3" id="KW-1185">Reference proteome</keyword>
<comment type="caution">
    <text evidence="2">The sequence shown here is derived from an EMBL/GenBank/DDBJ whole genome shotgun (WGS) entry which is preliminary data.</text>
</comment>
<feature type="domain" description="RNHCP" evidence="1">
    <location>
        <begin position="9"/>
        <end position="89"/>
    </location>
</feature>
<organism evidence="2 3">
    <name type="scientific">Streptomyces lonarensis</name>
    <dbReference type="NCBI Taxonomy" id="700599"/>
    <lineage>
        <taxon>Bacteria</taxon>
        <taxon>Bacillati</taxon>
        <taxon>Actinomycetota</taxon>
        <taxon>Actinomycetes</taxon>
        <taxon>Kitasatosporales</taxon>
        <taxon>Streptomycetaceae</taxon>
        <taxon>Streptomyces</taxon>
    </lineage>
</organism>
<dbReference type="Pfam" id="PF12647">
    <property type="entry name" value="RNHCP"/>
    <property type="match status" value="1"/>
</dbReference>
<dbReference type="Proteomes" id="UP000578686">
    <property type="component" value="Unassembled WGS sequence"/>
</dbReference>
<name>A0A7X6HYM4_9ACTN</name>